<organism evidence="1 2">
    <name type="scientific">Paracoccus simplex</name>
    <dbReference type="NCBI Taxonomy" id="2086346"/>
    <lineage>
        <taxon>Bacteria</taxon>
        <taxon>Pseudomonadati</taxon>
        <taxon>Pseudomonadota</taxon>
        <taxon>Alphaproteobacteria</taxon>
        <taxon>Rhodobacterales</taxon>
        <taxon>Paracoccaceae</taxon>
        <taxon>Paracoccus</taxon>
    </lineage>
</organism>
<accession>A0ABV7RYN8</accession>
<gene>
    <name evidence="1" type="ORF">ACFOMP_02790</name>
</gene>
<name>A0ABV7RYN8_9RHOB</name>
<reference evidence="2" key="1">
    <citation type="journal article" date="2019" name="Int. J. Syst. Evol. Microbiol.">
        <title>The Global Catalogue of Microorganisms (GCM) 10K type strain sequencing project: providing services to taxonomists for standard genome sequencing and annotation.</title>
        <authorList>
            <consortium name="The Broad Institute Genomics Platform"/>
            <consortium name="The Broad Institute Genome Sequencing Center for Infectious Disease"/>
            <person name="Wu L."/>
            <person name="Ma J."/>
        </authorList>
    </citation>
    <scope>NUCLEOTIDE SEQUENCE [LARGE SCALE GENOMIC DNA]</scope>
    <source>
        <strain evidence="2">VKM B-3226</strain>
    </source>
</reference>
<protein>
    <submittedName>
        <fullName evidence="1">Uncharacterized protein</fullName>
    </submittedName>
</protein>
<evidence type="ECO:0000313" key="1">
    <source>
        <dbReference type="EMBL" id="MFC3568375.1"/>
    </source>
</evidence>
<dbReference type="Proteomes" id="UP001595596">
    <property type="component" value="Unassembled WGS sequence"/>
</dbReference>
<sequence>MGATSHHPRPDITDAIIDQWAKERADDAGALARRIVAGRASPQPGADDAAFEALARAYDREDAAQRGEPDPWSIGTEDEPGWVADRIACARAGLAALTPAPDAPQPEGQVDVRLATREELLADEILAELTRARTKFPGKNVTFAALVEEVGELATATFEESADRVHKEAVQVAVMAMRMILDGDHCFEAWRAEKGLDPLDPALRAQSEGRTDG</sequence>
<comment type="caution">
    <text evidence="1">The sequence shown here is derived from an EMBL/GenBank/DDBJ whole genome shotgun (WGS) entry which is preliminary data.</text>
</comment>
<dbReference type="RefSeq" id="WP_379027795.1">
    <property type="nucleotide sequence ID" value="NZ_JBHRXE010000008.1"/>
</dbReference>
<evidence type="ECO:0000313" key="2">
    <source>
        <dbReference type="Proteomes" id="UP001595596"/>
    </source>
</evidence>
<proteinExistence type="predicted"/>
<dbReference type="EMBL" id="JBHRXE010000008">
    <property type="protein sequence ID" value="MFC3568375.1"/>
    <property type="molecule type" value="Genomic_DNA"/>
</dbReference>
<keyword evidence="2" id="KW-1185">Reference proteome</keyword>